<evidence type="ECO:0000313" key="3">
    <source>
        <dbReference type="EMBL" id="TSJ78575.1"/>
    </source>
</evidence>
<dbReference type="OrthoDB" id="506201at2"/>
<organism evidence="3 4">
    <name type="scientific">Rariglobus hedericola</name>
    <dbReference type="NCBI Taxonomy" id="2597822"/>
    <lineage>
        <taxon>Bacteria</taxon>
        <taxon>Pseudomonadati</taxon>
        <taxon>Verrucomicrobiota</taxon>
        <taxon>Opitutia</taxon>
        <taxon>Opitutales</taxon>
        <taxon>Opitutaceae</taxon>
        <taxon>Rariglobus</taxon>
    </lineage>
</organism>
<name>A0A556QPL4_9BACT</name>
<evidence type="ECO:0000259" key="1">
    <source>
        <dbReference type="Pfam" id="PF00534"/>
    </source>
</evidence>
<dbReference type="AlphaFoldDB" id="A0A556QPL4"/>
<reference evidence="3 4" key="1">
    <citation type="submission" date="2019-07" db="EMBL/GenBank/DDBJ databases">
        <title>Description of 53C-WASEF.</title>
        <authorList>
            <person name="Pitt A."/>
            <person name="Hahn M.W."/>
        </authorList>
    </citation>
    <scope>NUCLEOTIDE SEQUENCE [LARGE SCALE GENOMIC DNA]</scope>
    <source>
        <strain evidence="3 4">53C-WASEF</strain>
    </source>
</reference>
<accession>A0A556QPL4</accession>
<dbReference type="EMBL" id="VMBG01000001">
    <property type="protein sequence ID" value="TSJ78575.1"/>
    <property type="molecule type" value="Genomic_DNA"/>
</dbReference>
<dbReference type="InterPro" id="IPR028098">
    <property type="entry name" value="Glyco_trans_4-like_N"/>
</dbReference>
<comment type="caution">
    <text evidence="3">The sequence shown here is derived from an EMBL/GenBank/DDBJ whole genome shotgun (WGS) entry which is preliminary data.</text>
</comment>
<dbReference type="GO" id="GO:0016757">
    <property type="term" value="F:glycosyltransferase activity"/>
    <property type="evidence" value="ECO:0007669"/>
    <property type="project" value="InterPro"/>
</dbReference>
<feature type="domain" description="Glycosyltransferase subfamily 4-like N-terminal" evidence="2">
    <location>
        <begin position="20"/>
        <end position="179"/>
    </location>
</feature>
<dbReference type="CDD" id="cd03801">
    <property type="entry name" value="GT4_PimA-like"/>
    <property type="match status" value="1"/>
</dbReference>
<dbReference type="RefSeq" id="WP_144228916.1">
    <property type="nucleotide sequence ID" value="NZ_CBCRVV010000002.1"/>
</dbReference>
<protein>
    <submittedName>
        <fullName evidence="3">Glycosyltransferase family 4 protein</fullName>
    </submittedName>
</protein>
<sequence length="394" mass="43475">MTPLPDAPRILLYTDDPERGGVAQYNHSVLMELVARRHMALCVQTLSKSPLVIAQHAAGVIHEWLPYDTAAEFGRTVVDMEAPRAIFQRHRPDLIIFSDCCPVSNIGARQAALALHIPFVIVVGFAAAYLARQFAPCLPILARHYAAAREVVAVSEENLQLLRSHFGLSTERGRVVHYGRPDVFFTPTDAVLRKKLRMQLAVSEKTVIALTTARLARLKGHHHQLAALHKLLKTGRGENLHLLWVGDGDQRHALEASIRQLGLHSRVTLLGHRWDTADWYDTADFFVLPTDYEGMPLAIMEAMAKSLPVAASAVSGIPEELGPTGRLLPDPALDANATVTALAAIFAEWSEDSALRQHLGKAAQERANELFRESLMLERTLALVEAHLPIPTHP</sequence>
<keyword evidence="4" id="KW-1185">Reference proteome</keyword>
<dbReference type="PANTHER" id="PTHR12526:SF630">
    <property type="entry name" value="GLYCOSYLTRANSFERASE"/>
    <property type="match status" value="1"/>
</dbReference>
<dbReference type="Proteomes" id="UP000315648">
    <property type="component" value="Unassembled WGS sequence"/>
</dbReference>
<dbReference type="PANTHER" id="PTHR12526">
    <property type="entry name" value="GLYCOSYLTRANSFERASE"/>
    <property type="match status" value="1"/>
</dbReference>
<dbReference type="SUPFAM" id="SSF53756">
    <property type="entry name" value="UDP-Glycosyltransferase/glycogen phosphorylase"/>
    <property type="match status" value="1"/>
</dbReference>
<evidence type="ECO:0000313" key="4">
    <source>
        <dbReference type="Proteomes" id="UP000315648"/>
    </source>
</evidence>
<keyword evidence="3" id="KW-0808">Transferase</keyword>
<dbReference type="InterPro" id="IPR001296">
    <property type="entry name" value="Glyco_trans_1"/>
</dbReference>
<evidence type="ECO:0000259" key="2">
    <source>
        <dbReference type="Pfam" id="PF13439"/>
    </source>
</evidence>
<dbReference type="Pfam" id="PF00534">
    <property type="entry name" value="Glycos_transf_1"/>
    <property type="match status" value="1"/>
</dbReference>
<dbReference type="Gene3D" id="3.40.50.2000">
    <property type="entry name" value="Glycogen Phosphorylase B"/>
    <property type="match status" value="2"/>
</dbReference>
<feature type="domain" description="Glycosyl transferase family 1" evidence="1">
    <location>
        <begin position="194"/>
        <end position="366"/>
    </location>
</feature>
<dbReference type="Pfam" id="PF13439">
    <property type="entry name" value="Glyco_transf_4"/>
    <property type="match status" value="1"/>
</dbReference>
<proteinExistence type="predicted"/>
<gene>
    <name evidence="3" type="ORF">FPL22_04545</name>
</gene>